<evidence type="ECO:0000313" key="3">
    <source>
        <dbReference type="Proteomes" id="UP000295210"/>
    </source>
</evidence>
<keyword evidence="3" id="KW-1185">Reference proteome</keyword>
<protein>
    <submittedName>
        <fullName evidence="2">Uncharacterized protein</fullName>
    </submittedName>
</protein>
<dbReference type="InterPro" id="IPR053824">
    <property type="entry name" value="DUF7010"/>
</dbReference>
<feature type="transmembrane region" description="Helical" evidence="1">
    <location>
        <begin position="79"/>
        <end position="99"/>
    </location>
</feature>
<feature type="transmembrane region" description="Helical" evidence="1">
    <location>
        <begin position="40"/>
        <end position="58"/>
    </location>
</feature>
<keyword evidence="1" id="KW-0472">Membrane</keyword>
<organism evidence="2 3">
    <name type="scientific">Acidipila rosea</name>
    <dbReference type="NCBI Taxonomy" id="768535"/>
    <lineage>
        <taxon>Bacteria</taxon>
        <taxon>Pseudomonadati</taxon>
        <taxon>Acidobacteriota</taxon>
        <taxon>Terriglobia</taxon>
        <taxon>Terriglobales</taxon>
        <taxon>Acidobacteriaceae</taxon>
        <taxon>Acidipila</taxon>
    </lineage>
</organism>
<feature type="transmembrane region" description="Helical" evidence="1">
    <location>
        <begin position="12"/>
        <end position="34"/>
    </location>
</feature>
<comment type="caution">
    <text evidence="2">The sequence shown here is derived from an EMBL/GenBank/DDBJ whole genome shotgun (WGS) entry which is preliminary data.</text>
</comment>
<sequence>MEIADAQRDVRETFMGGFAGQLVSAVLWCGSAAIGTWHSLRLAQLVLVLGGFFIFPFTQLLLRSMGHPYSLPKGHPMNALGIQVAFTLPLTLPLVIGIAALHPAWFYPAFMIALGAHYLPFIFMYGMWQFGVLSATLIASGIAIVYVPTPVTLGAWLTASLLFIFAFIGRRAARPESPAS</sequence>
<dbReference type="Proteomes" id="UP000295210">
    <property type="component" value="Unassembled WGS sequence"/>
</dbReference>
<keyword evidence="1" id="KW-0812">Transmembrane</keyword>
<dbReference type="RefSeq" id="WP_131994690.1">
    <property type="nucleotide sequence ID" value="NZ_SMGK01000002.1"/>
</dbReference>
<dbReference type="Pfam" id="PF22765">
    <property type="entry name" value="DUF7010"/>
    <property type="match status" value="1"/>
</dbReference>
<name>A0A4R1L9S1_9BACT</name>
<gene>
    <name evidence="2" type="ORF">C7378_1739</name>
</gene>
<dbReference type="AlphaFoldDB" id="A0A4R1L9S1"/>
<feature type="transmembrane region" description="Helical" evidence="1">
    <location>
        <begin position="105"/>
        <end position="123"/>
    </location>
</feature>
<dbReference type="OrthoDB" id="5114860at2"/>
<evidence type="ECO:0000313" key="2">
    <source>
        <dbReference type="EMBL" id="TCK74117.1"/>
    </source>
</evidence>
<reference evidence="2 3" key="1">
    <citation type="submission" date="2019-03" db="EMBL/GenBank/DDBJ databases">
        <title>Genomic Encyclopedia of Type Strains, Phase IV (KMG-IV): sequencing the most valuable type-strain genomes for metagenomic binning, comparative biology and taxonomic classification.</title>
        <authorList>
            <person name="Goeker M."/>
        </authorList>
    </citation>
    <scope>NUCLEOTIDE SEQUENCE [LARGE SCALE GENOMIC DNA]</scope>
    <source>
        <strain evidence="2 3">DSM 103428</strain>
    </source>
</reference>
<dbReference type="EMBL" id="SMGK01000002">
    <property type="protein sequence ID" value="TCK74117.1"/>
    <property type="molecule type" value="Genomic_DNA"/>
</dbReference>
<evidence type="ECO:0000256" key="1">
    <source>
        <dbReference type="SAM" id="Phobius"/>
    </source>
</evidence>
<accession>A0A4R1L9S1</accession>
<feature type="transmembrane region" description="Helical" evidence="1">
    <location>
        <begin position="153"/>
        <end position="173"/>
    </location>
</feature>
<keyword evidence="1" id="KW-1133">Transmembrane helix</keyword>
<proteinExistence type="predicted"/>